<dbReference type="PROSITE" id="PS51186">
    <property type="entry name" value="GNAT"/>
    <property type="match status" value="1"/>
</dbReference>
<sequence>MVSYLPHLPDKSELHQLFQTTGWKGIIELSEHKLYEAVSSSWFLLAAYDEHQLIGFGRVISDGVFQSFICDLIIHPDYQNQGIGSTLLKALLIECKKNHIISVQLCCASGKSEFYKKFGFSERNPDAPGMYWANREVI</sequence>
<proteinExistence type="predicted"/>
<keyword evidence="1 4" id="KW-0808">Transferase</keyword>
<evidence type="ECO:0000259" key="3">
    <source>
        <dbReference type="PROSITE" id="PS51186"/>
    </source>
</evidence>
<dbReference type="EC" id="2.3.1.-" evidence="4"/>
<comment type="caution">
    <text evidence="4">The sequence shown here is derived from an EMBL/GenBank/DDBJ whole genome shotgun (WGS) entry which is preliminary data.</text>
</comment>
<dbReference type="Proteomes" id="UP001469365">
    <property type="component" value="Unassembled WGS sequence"/>
</dbReference>
<dbReference type="InterPro" id="IPR000182">
    <property type="entry name" value="GNAT_dom"/>
</dbReference>
<gene>
    <name evidence="4" type="ORF">WMW72_07365</name>
</gene>
<keyword evidence="2 4" id="KW-0012">Acyltransferase</keyword>
<dbReference type="CDD" id="cd04301">
    <property type="entry name" value="NAT_SF"/>
    <property type="match status" value="1"/>
</dbReference>
<name>A0ABU9DFS2_9BACL</name>
<dbReference type="GO" id="GO:0016746">
    <property type="term" value="F:acyltransferase activity"/>
    <property type="evidence" value="ECO:0007669"/>
    <property type="project" value="UniProtKB-KW"/>
</dbReference>
<accession>A0ABU9DFS2</accession>
<evidence type="ECO:0000256" key="1">
    <source>
        <dbReference type="ARBA" id="ARBA00022679"/>
    </source>
</evidence>
<keyword evidence="5" id="KW-1185">Reference proteome</keyword>
<evidence type="ECO:0000313" key="5">
    <source>
        <dbReference type="Proteomes" id="UP001469365"/>
    </source>
</evidence>
<evidence type="ECO:0000313" key="4">
    <source>
        <dbReference type="EMBL" id="MEK8127734.1"/>
    </source>
</evidence>
<dbReference type="Gene3D" id="3.40.630.30">
    <property type="match status" value="1"/>
</dbReference>
<dbReference type="Pfam" id="PF13673">
    <property type="entry name" value="Acetyltransf_10"/>
    <property type="match status" value="1"/>
</dbReference>
<dbReference type="InterPro" id="IPR016181">
    <property type="entry name" value="Acyl_CoA_acyltransferase"/>
</dbReference>
<dbReference type="PANTHER" id="PTHR43626:SF4">
    <property type="entry name" value="GCN5-RELATED N-ACETYLTRANSFERASE 2, CHLOROPLASTIC"/>
    <property type="match status" value="1"/>
</dbReference>
<dbReference type="RefSeq" id="WP_341414785.1">
    <property type="nucleotide sequence ID" value="NZ_JBBPCC010000003.1"/>
</dbReference>
<dbReference type="InterPro" id="IPR045039">
    <property type="entry name" value="NSI-like"/>
</dbReference>
<dbReference type="SUPFAM" id="SSF55729">
    <property type="entry name" value="Acyl-CoA N-acyltransferases (Nat)"/>
    <property type="match status" value="1"/>
</dbReference>
<protein>
    <submittedName>
        <fullName evidence="4">GNAT family N-acetyltransferase</fullName>
        <ecNumber evidence="4">2.3.1.-</ecNumber>
    </submittedName>
</protein>
<feature type="domain" description="N-acetyltransferase" evidence="3">
    <location>
        <begin position="1"/>
        <end position="138"/>
    </location>
</feature>
<organism evidence="4 5">
    <name type="scientific">Paenibacillus filicis</name>
    <dbReference type="NCBI Taxonomy" id="669464"/>
    <lineage>
        <taxon>Bacteria</taxon>
        <taxon>Bacillati</taxon>
        <taxon>Bacillota</taxon>
        <taxon>Bacilli</taxon>
        <taxon>Bacillales</taxon>
        <taxon>Paenibacillaceae</taxon>
        <taxon>Paenibacillus</taxon>
    </lineage>
</organism>
<dbReference type="EMBL" id="JBBPCC010000003">
    <property type="protein sequence ID" value="MEK8127734.1"/>
    <property type="molecule type" value="Genomic_DNA"/>
</dbReference>
<dbReference type="PANTHER" id="PTHR43626">
    <property type="entry name" value="ACYL-COA N-ACYLTRANSFERASE"/>
    <property type="match status" value="1"/>
</dbReference>
<reference evidence="4 5" key="1">
    <citation type="submission" date="2024-04" db="EMBL/GenBank/DDBJ databases">
        <title>draft genome sequnece of Paenibacillus filicis.</title>
        <authorList>
            <person name="Kim D.-U."/>
        </authorList>
    </citation>
    <scope>NUCLEOTIDE SEQUENCE [LARGE SCALE GENOMIC DNA]</scope>
    <source>
        <strain evidence="4 5">KACC14197</strain>
    </source>
</reference>
<evidence type="ECO:0000256" key="2">
    <source>
        <dbReference type="ARBA" id="ARBA00023315"/>
    </source>
</evidence>